<protein>
    <submittedName>
        <fullName evidence="2">Uncharacterized protein</fullName>
    </submittedName>
</protein>
<proteinExistence type="predicted"/>
<evidence type="ECO:0000313" key="2">
    <source>
        <dbReference type="EMBL" id="OMO79605.1"/>
    </source>
</evidence>
<feature type="chain" id="PRO_5012797157" evidence="1">
    <location>
        <begin position="19"/>
        <end position="64"/>
    </location>
</feature>
<dbReference type="EMBL" id="AWUE01018523">
    <property type="protein sequence ID" value="OMO79605.1"/>
    <property type="molecule type" value="Genomic_DNA"/>
</dbReference>
<name>A0A1R3IAK2_9ROSI</name>
<reference evidence="3" key="1">
    <citation type="submission" date="2013-09" db="EMBL/GenBank/DDBJ databases">
        <title>Corchorus olitorius genome sequencing.</title>
        <authorList>
            <person name="Alam M."/>
            <person name="Haque M.S."/>
            <person name="Islam M.S."/>
            <person name="Emdad E.M."/>
            <person name="Islam M.M."/>
            <person name="Ahmed B."/>
            <person name="Halim A."/>
            <person name="Hossen Q.M.M."/>
            <person name="Hossain M.Z."/>
            <person name="Ahmed R."/>
            <person name="Khan M.M."/>
            <person name="Islam R."/>
            <person name="Rashid M.M."/>
            <person name="Khan S.A."/>
            <person name="Rahman M.S."/>
            <person name="Alam M."/>
            <person name="Yahiya A.S."/>
            <person name="Khan M.S."/>
            <person name="Azam M.S."/>
            <person name="Haque T."/>
            <person name="Lashkar M.Z.H."/>
            <person name="Akhand A.I."/>
            <person name="Morshed G."/>
            <person name="Roy S."/>
            <person name="Uddin K.S."/>
            <person name="Rabeya T."/>
            <person name="Hossain A.S."/>
            <person name="Chowdhury A."/>
            <person name="Snigdha A.R."/>
            <person name="Mortoza M.S."/>
            <person name="Matin S.A."/>
            <person name="Hoque S.M.E."/>
            <person name="Islam M.K."/>
            <person name="Roy D.K."/>
            <person name="Haider R."/>
            <person name="Moosa M.M."/>
            <person name="Elias S.M."/>
            <person name="Hasan A.M."/>
            <person name="Jahan S."/>
            <person name="Shafiuddin M."/>
            <person name="Mahmood N."/>
            <person name="Shommy N.S."/>
        </authorList>
    </citation>
    <scope>NUCLEOTIDE SEQUENCE [LARGE SCALE GENOMIC DNA]</scope>
    <source>
        <strain evidence="3">cv. O-4</strain>
    </source>
</reference>
<dbReference type="AlphaFoldDB" id="A0A1R3IAK2"/>
<accession>A0A1R3IAK2</accession>
<keyword evidence="1" id="KW-0732">Signal</keyword>
<comment type="caution">
    <text evidence="2">The sequence shown here is derived from an EMBL/GenBank/DDBJ whole genome shotgun (WGS) entry which is preliminary data.</text>
</comment>
<organism evidence="2 3">
    <name type="scientific">Corchorus olitorius</name>
    <dbReference type="NCBI Taxonomy" id="93759"/>
    <lineage>
        <taxon>Eukaryota</taxon>
        <taxon>Viridiplantae</taxon>
        <taxon>Streptophyta</taxon>
        <taxon>Embryophyta</taxon>
        <taxon>Tracheophyta</taxon>
        <taxon>Spermatophyta</taxon>
        <taxon>Magnoliopsida</taxon>
        <taxon>eudicotyledons</taxon>
        <taxon>Gunneridae</taxon>
        <taxon>Pentapetalae</taxon>
        <taxon>rosids</taxon>
        <taxon>malvids</taxon>
        <taxon>Malvales</taxon>
        <taxon>Malvaceae</taxon>
        <taxon>Grewioideae</taxon>
        <taxon>Apeibeae</taxon>
        <taxon>Corchorus</taxon>
    </lineage>
</organism>
<sequence>MVIFVAELAIAIWNLVSGPITTQQQLRVTFPHHFSIYPYNAVFSQSHFPYIWHIGSIELVRLEV</sequence>
<evidence type="ECO:0000256" key="1">
    <source>
        <dbReference type="SAM" id="SignalP"/>
    </source>
</evidence>
<evidence type="ECO:0000313" key="3">
    <source>
        <dbReference type="Proteomes" id="UP000187203"/>
    </source>
</evidence>
<dbReference type="Proteomes" id="UP000187203">
    <property type="component" value="Unassembled WGS sequence"/>
</dbReference>
<keyword evidence="3" id="KW-1185">Reference proteome</keyword>
<gene>
    <name evidence="2" type="ORF">COLO4_24375</name>
</gene>
<feature type="signal peptide" evidence="1">
    <location>
        <begin position="1"/>
        <end position="18"/>
    </location>
</feature>